<dbReference type="SUPFAM" id="SSF57701">
    <property type="entry name" value="Zn2/Cys6 DNA-binding domain"/>
    <property type="match status" value="1"/>
</dbReference>
<dbReference type="SMART" id="SM00066">
    <property type="entry name" value="GAL4"/>
    <property type="match status" value="1"/>
</dbReference>
<accession>A0ABR3ZQU4</accession>
<evidence type="ECO:0000259" key="3">
    <source>
        <dbReference type="PROSITE" id="PS50048"/>
    </source>
</evidence>
<feature type="domain" description="Zn(2)-C6 fungal-type" evidence="3">
    <location>
        <begin position="10"/>
        <end position="38"/>
    </location>
</feature>
<feature type="compositionally biased region" description="Low complexity" evidence="2">
    <location>
        <begin position="156"/>
        <end position="165"/>
    </location>
</feature>
<dbReference type="PROSITE" id="PS00463">
    <property type="entry name" value="ZN2_CY6_FUNGAL_1"/>
    <property type="match status" value="1"/>
</dbReference>
<feature type="region of interest" description="Disordered" evidence="2">
    <location>
        <begin position="51"/>
        <end position="165"/>
    </location>
</feature>
<reference evidence="4 5" key="1">
    <citation type="journal article" date="2024" name="IMA Fungus">
        <title>IMA Genome - F19 : A genome assembly and annotation guide to empower mycologists, including annotated draft genome sequences of Ceratocystis pirilliformis, Diaporthe australafricana, Fusarium ophioides, Paecilomyces lecythidis, and Sporothrix stenoceras.</title>
        <authorList>
            <person name="Aylward J."/>
            <person name="Wilson A.M."/>
            <person name="Visagie C.M."/>
            <person name="Spraker J."/>
            <person name="Barnes I."/>
            <person name="Buitendag C."/>
            <person name="Ceriani C."/>
            <person name="Del Mar Angel L."/>
            <person name="du Plessis D."/>
            <person name="Fuchs T."/>
            <person name="Gasser K."/>
            <person name="Kramer D."/>
            <person name="Li W."/>
            <person name="Munsamy K."/>
            <person name="Piso A."/>
            <person name="Price J.L."/>
            <person name="Sonnekus B."/>
            <person name="Thomas C."/>
            <person name="van der Nest A."/>
            <person name="van Dijk A."/>
            <person name="van Heerden A."/>
            <person name="van Vuuren N."/>
            <person name="Yilmaz N."/>
            <person name="Duong T.A."/>
            <person name="van der Merwe N.A."/>
            <person name="Wingfield M.J."/>
            <person name="Wingfield B.D."/>
        </authorList>
    </citation>
    <scope>NUCLEOTIDE SEQUENCE [LARGE SCALE GENOMIC DNA]</scope>
    <source>
        <strain evidence="4 5">CMW 5346</strain>
    </source>
</reference>
<dbReference type="InterPro" id="IPR053178">
    <property type="entry name" value="Osmoadaptation_assoc"/>
</dbReference>
<evidence type="ECO:0000256" key="2">
    <source>
        <dbReference type="SAM" id="MobiDB-lite"/>
    </source>
</evidence>
<sequence>MVGVPGKFKGCETCRLRRVKCDNTRPYCKKCHDTGRECAGYERETVFIIGTPQDGGRCSSHPPRVIKSKKPATATVNTPSSIGSRSNSSSNFVGSSSASVSSSSGKSWTSPKSRSNSRSTSVSRTTSNSPAGALSPSSSVSISIHEQQQQRHMTMSASASAAPAPSGIMSTVKFDTAAIPIVPAMMAQRPPRPPPNAGTLKGFGVPDLVPVPPLRSAWHDSIAVASGGIVYQVQVAALSTQLQSIVRQKGSNGADGSFALLPFPVYTPTGVRPPSRDSEFHLSSQCLLPPWKDPAVQHSSIRQTGPARFATFPAHHFFARVYRPNAIWSALIYRKSTFLSDPEWTSMPWEAHPKSGLDRLLDIAALLPVMFSRSDNVTPHEPTMGRRMMAQDVLANCLYVERVLEQWHAGVQDLGMRGGPSVSGASTMSSAPASLDGSVGGGFRSGGARARASSHGGSGNWYWIADPEHTSVTAQIPFADTFAFRDTVTALMFIYYWAILVLLYPCVESLYGSIFQPVLDAFPSPYPNLPASLQIPGGDPSIYYGPKEVRELAGNVCRGLDFALATTVQPDLLAAPLFVVESFYRQINAASGDGALELLWCEAFRNRLAAKGQYLAEVVQSRRWVDAGQF</sequence>
<dbReference type="InterPro" id="IPR001138">
    <property type="entry name" value="Zn2Cys6_DnaBD"/>
</dbReference>
<gene>
    <name evidence="4" type="ORF">Sste5346_000964</name>
</gene>
<name>A0ABR3ZQU4_9PEZI</name>
<keyword evidence="1" id="KW-0539">Nucleus</keyword>
<dbReference type="EMBL" id="JAWCUI010000004">
    <property type="protein sequence ID" value="KAL1902522.1"/>
    <property type="molecule type" value="Genomic_DNA"/>
</dbReference>
<dbReference type="InterPro" id="IPR036864">
    <property type="entry name" value="Zn2-C6_fun-type_DNA-bd_sf"/>
</dbReference>
<feature type="compositionally biased region" description="Low complexity" evidence="2">
    <location>
        <begin position="78"/>
        <end position="144"/>
    </location>
</feature>
<feature type="compositionally biased region" description="Polar residues" evidence="2">
    <location>
        <begin position="145"/>
        <end position="155"/>
    </location>
</feature>
<keyword evidence="5" id="KW-1185">Reference proteome</keyword>
<dbReference type="Gene3D" id="4.10.240.10">
    <property type="entry name" value="Zn(2)-C6 fungal-type DNA-binding domain"/>
    <property type="match status" value="1"/>
</dbReference>
<dbReference type="PANTHER" id="PTHR38111:SF9">
    <property type="entry name" value="ZN(2)-C6 FUNGAL-TYPE DOMAIN-CONTAINING PROTEIN"/>
    <property type="match status" value="1"/>
</dbReference>
<evidence type="ECO:0000256" key="1">
    <source>
        <dbReference type="ARBA" id="ARBA00023242"/>
    </source>
</evidence>
<dbReference type="Proteomes" id="UP001583186">
    <property type="component" value="Unassembled WGS sequence"/>
</dbReference>
<dbReference type="CDD" id="cd00067">
    <property type="entry name" value="GAL4"/>
    <property type="match status" value="1"/>
</dbReference>
<comment type="caution">
    <text evidence="4">The sequence shown here is derived from an EMBL/GenBank/DDBJ whole genome shotgun (WGS) entry which is preliminary data.</text>
</comment>
<proteinExistence type="predicted"/>
<protein>
    <recommendedName>
        <fullName evidence="3">Zn(2)-C6 fungal-type domain-containing protein</fullName>
    </recommendedName>
</protein>
<organism evidence="4 5">
    <name type="scientific">Sporothrix stenoceras</name>
    <dbReference type="NCBI Taxonomy" id="5173"/>
    <lineage>
        <taxon>Eukaryota</taxon>
        <taxon>Fungi</taxon>
        <taxon>Dikarya</taxon>
        <taxon>Ascomycota</taxon>
        <taxon>Pezizomycotina</taxon>
        <taxon>Sordariomycetes</taxon>
        <taxon>Sordariomycetidae</taxon>
        <taxon>Ophiostomatales</taxon>
        <taxon>Ophiostomataceae</taxon>
        <taxon>Sporothrix</taxon>
    </lineage>
</organism>
<dbReference type="PANTHER" id="PTHR38111">
    <property type="entry name" value="ZN(2)-C6 FUNGAL-TYPE DOMAIN-CONTAINING PROTEIN-RELATED"/>
    <property type="match status" value="1"/>
</dbReference>
<evidence type="ECO:0000313" key="5">
    <source>
        <dbReference type="Proteomes" id="UP001583186"/>
    </source>
</evidence>
<dbReference type="Pfam" id="PF00172">
    <property type="entry name" value="Zn_clus"/>
    <property type="match status" value="1"/>
</dbReference>
<dbReference type="PROSITE" id="PS50048">
    <property type="entry name" value="ZN2_CY6_FUNGAL_2"/>
    <property type="match status" value="1"/>
</dbReference>
<evidence type="ECO:0000313" key="4">
    <source>
        <dbReference type="EMBL" id="KAL1902522.1"/>
    </source>
</evidence>